<evidence type="ECO:0000313" key="1">
    <source>
        <dbReference type="EMBL" id="CAG8977343.1"/>
    </source>
</evidence>
<dbReference type="OrthoDB" id="2310150at2759"/>
<name>A0A9N9LP84_9HELO</name>
<comment type="caution">
    <text evidence="1">The sequence shown here is derived from an EMBL/GenBank/DDBJ whole genome shotgun (WGS) entry which is preliminary data.</text>
</comment>
<dbReference type="EMBL" id="CAJVRM010000215">
    <property type="protein sequence ID" value="CAG8977343.1"/>
    <property type="molecule type" value="Genomic_DNA"/>
</dbReference>
<gene>
    <name evidence="1" type="ORF">HYALB_00011357</name>
</gene>
<proteinExistence type="predicted"/>
<dbReference type="AlphaFoldDB" id="A0A9N9LP84"/>
<dbReference type="Proteomes" id="UP000701801">
    <property type="component" value="Unassembled WGS sequence"/>
</dbReference>
<evidence type="ECO:0000313" key="2">
    <source>
        <dbReference type="Proteomes" id="UP000701801"/>
    </source>
</evidence>
<reference evidence="1" key="1">
    <citation type="submission" date="2021-07" db="EMBL/GenBank/DDBJ databases">
        <authorList>
            <person name="Durling M."/>
        </authorList>
    </citation>
    <scope>NUCLEOTIDE SEQUENCE</scope>
</reference>
<protein>
    <recommendedName>
        <fullName evidence="3">NADP-dependent oxidoreductase domain-containing protein</fullName>
    </recommendedName>
</protein>
<evidence type="ECO:0008006" key="3">
    <source>
        <dbReference type="Google" id="ProtNLM"/>
    </source>
</evidence>
<accession>A0A9N9LP84</accession>
<organism evidence="1 2">
    <name type="scientific">Hymenoscyphus albidus</name>
    <dbReference type="NCBI Taxonomy" id="595503"/>
    <lineage>
        <taxon>Eukaryota</taxon>
        <taxon>Fungi</taxon>
        <taxon>Dikarya</taxon>
        <taxon>Ascomycota</taxon>
        <taxon>Pezizomycotina</taxon>
        <taxon>Leotiomycetes</taxon>
        <taxon>Helotiales</taxon>
        <taxon>Helotiaceae</taxon>
        <taxon>Hymenoscyphus</taxon>
    </lineage>
</organism>
<keyword evidence="2" id="KW-1185">Reference proteome</keyword>
<sequence length="79" mass="8943">MLDVFQARGHNQVDSCRLYNEGISEEYLAAFEWEKGGLAADTKFYPTQGRSGLDVEFGGVEKREVWHVVFAWTGSRNAN</sequence>